<name>A0A1W1VBD2_9DEIO</name>
<proteinExistence type="predicted"/>
<dbReference type="AlphaFoldDB" id="A0A1W1VBD2"/>
<evidence type="ECO:0000313" key="1">
    <source>
        <dbReference type="EMBL" id="SMB90284.1"/>
    </source>
</evidence>
<protein>
    <submittedName>
        <fullName evidence="1">Uncharacterized protein</fullName>
    </submittedName>
</protein>
<dbReference type="Proteomes" id="UP000192582">
    <property type="component" value="Unassembled WGS sequence"/>
</dbReference>
<dbReference type="STRING" id="695939.SAMN00790413_00709"/>
<gene>
    <name evidence="1" type="ORF">SAMN00790413_00709</name>
</gene>
<accession>A0A1W1VBD2</accession>
<organism evidence="1 2">
    <name type="scientific">Deinococcus hopiensis KR-140</name>
    <dbReference type="NCBI Taxonomy" id="695939"/>
    <lineage>
        <taxon>Bacteria</taxon>
        <taxon>Thermotogati</taxon>
        <taxon>Deinococcota</taxon>
        <taxon>Deinococci</taxon>
        <taxon>Deinococcales</taxon>
        <taxon>Deinococcaceae</taxon>
        <taxon>Deinococcus</taxon>
    </lineage>
</organism>
<reference evidence="1 2" key="1">
    <citation type="submission" date="2017-04" db="EMBL/GenBank/DDBJ databases">
        <authorList>
            <person name="Afonso C.L."/>
            <person name="Miller P.J."/>
            <person name="Scott M.A."/>
            <person name="Spackman E."/>
            <person name="Goraichik I."/>
            <person name="Dimitrov K.M."/>
            <person name="Suarez D.L."/>
            <person name="Swayne D.E."/>
        </authorList>
    </citation>
    <scope>NUCLEOTIDE SEQUENCE [LARGE SCALE GENOMIC DNA]</scope>
    <source>
        <strain evidence="1 2">KR-140</strain>
    </source>
</reference>
<keyword evidence="2" id="KW-1185">Reference proteome</keyword>
<dbReference type="EMBL" id="FWWU01000009">
    <property type="protein sequence ID" value="SMB90284.1"/>
    <property type="molecule type" value="Genomic_DNA"/>
</dbReference>
<sequence>MLELFSLDTYTDAFVGHQVMRDMERFVQTVAQDAAVVAVPGLH</sequence>
<evidence type="ECO:0000313" key="2">
    <source>
        <dbReference type="Proteomes" id="UP000192582"/>
    </source>
</evidence>